<feature type="compositionally biased region" description="Basic and acidic residues" evidence="1">
    <location>
        <begin position="1265"/>
        <end position="1280"/>
    </location>
</feature>
<dbReference type="RefSeq" id="XP_013242822.1">
    <property type="nucleotide sequence ID" value="XM_013387368.1"/>
</dbReference>
<feature type="region of interest" description="Disordered" evidence="1">
    <location>
        <begin position="405"/>
        <end position="455"/>
    </location>
</feature>
<feature type="compositionally biased region" description="Polar residues" evidence="1">
    <location>
        <begin position="600"/>
        <end position="627"/>
    </location>
</feature>
<accession>A0A066VW83</accession>
<dbReference type="GeneID" id="25261503"/>
<sequence>MARAASETRDQCPKPSTGGVLTRFRLRSAVSSQGLSTRAASSSGSGSASGAGSLVVSPCALAVRSEDLPLPHHHAAQAVGGLEVPLIYDVDSAERMHHSSPSLMGRQNGSERAHAMPLSPTMASPSPDSTGRSFFPDLIKGRRRKDTLRSHAPASAPAPTDYGLGSPSVSVGTCSRAGEFPPAPARQTSETSSAGGGCAAMAATSQAPVAATDPVVWHQRFANEVLEQEMREQEAIAQALMDHRLEKVKKSKDGAKDKEKGTRSFGLRHMFTKSGRNLKEEVRRGQLVDKGRQQEADRTSPPLPLSHSFDNSHATSMPPLPGPVEREDARISHDTRSVWSRPSAGNASFCSSSRASTAASLLSADQRSSAAGDTSADTSFSSADTSFSSADSISYKYSVSIPTESSAMSTSYPSGEMATRKGSINSRASIVTSSSSARSANGSGSGPSDAPASASTLASLTPLGSITSFKSSGSGGSDVPSLAPIGFRGSFGSNLLEEAFKAGMAEDRDSVVAQLRRRSRSGSSTSQQSSMSCKPPVIMRRTSSALNGAKLLDANLPPPIQEEARPQCDAPSSDATIIAHVQASVNSEVLQPPCKDKSQVGLSTPKASEINRSAQRGANPRSPTSPKQRALTGKLASQLAMLPSLSSSLGLCLQHTAAAATTVAVAPVIVAHTVDSTASLPPEEYWRAYANGQIELNDPVTPTFVSASQDGLRIHMAAMSPNLEAIQNATSPTDLSFPPPPLRASEGGRGFETPLLLSSCEAQRFQATLAAVKAVINVRETSRRLHSILERVCGAMRLEEVKVDAVLNTSVVCLARACAGASSMDGGDVFKTKACASTVTDAFAFVGLRSTSIAGHTVLCTDNASLVIRDIEADWRFRGLPVASSARFYAGIPIRDAQGHAIAVLSLWARTARPDGLTASQQKLLSLASREAAAELEASRRSALDLKLRELDQSVREWAYAVSHPTDSVDTASLATSKPPTAPISSPSPSLAERRNVKIPSELLLPSLRSIPESLHPEFIRLQKAVDAMSQALQVETVYLASVDSDPLNATAIASSKGSSRSVACLDAPLHLCALASTSQGLRWRGDRASQLIGTTGCNSSFTIRCETEEQARSKAFGRGWVLGLVAPTFDFEAPEVVMYIQRFARLLGIVLYEEESARTSSIATLTAGQPTKERSHHLHTSPMQQQQQRRKEAYLASSKDSALFLRSPIPKVQVDRPLPSHPGRTQVGTRVLPAASPPPASPLPLPPMTLPDPPVYVSSPSLSSREHGSNTHSPPKREVQLPPGHILNGISPPRSAAPVKQGALGTCQ</sequence>
<dbReference type="SUPFAM" id="SSF55781">
    <property type="entry name" value="GAF domain-like"/>
    <property type="match status" value="1"/>
</dbReference>
<feature type="region of interest" description="Disordered" evidence="1">
    <location>
        <begin position="368"/>
        <end position="387"/>
    </location>
</feature>
<feature type="region of interest" description="Disordered" evidence="1">
    <location>
        <begin position="514"/>
        <end position="537"/>
    </location>
</feature>
<feature type="compositionally biased region" description="Basic and acidic residues" evidence="1">
    <location>
        <begin position="324"/>
        <end position="336"/>
    </location>
</feature>
<dbReference type="EMBL" id="JMSN01000050">
    <property type="protein sequence ID" value="KDN44548.1"/>
    <property type="molecule type" value="Genomic_DNA"/>
</dbReference>
<feature type="compositionally biased region" description="Polar residues" evidence="1">
    <location>
        <begin position="121"/>
        <end position="132"/>
    </location>
</feature>
<feature type="compositionally biased region" description="Pro residues" evidence="1">
    <location>
        <begin position="1236"/>
        <end position="1255"/>
    </location>
</feature>
<feature type="compositionally biased region" description="Low complexity" evidence="1">
    <location>
        <begin position="423"/>
        <end position="455"/>
    </location>
</feature>
<dbReference type="HOGENOM" id="CLU_260858_0_0_1"/>
<proteinExistence type="predicted"/>
<evidence type="ECO:0000256" key="1">
    <source>
        <dbReference type="SAM" id="MobiDB-lite"/>
    </source>
</evidence>
<feature type="compositionally biased region" description="Basic and acidic residues" evidence="1">
    <location>
        <begin position="277"/>
        <end position="298"/>
    </location>
</feature>
<name>A0A066VW83_TILAU</name>
<feature type="compositionally biased region" description="Low complexity" evidence="1">
    <location>
        <begin position="975"/>
        <end position="990"/>
    </location>
</feature>
<gene>
    <name evidence="2" type="ORF">K437DRAFT_136385</name>
</gene>
<feature type="compositionally biased region" description="Low complexity" evidence="1">
    <location>
        <begin position="39"/>
        <end position="51"/>
    </location>
</feature>
<dbReference type="Proteomes" id="UP000027361">
    <property type="component" value="Unassembled WGS sequence"/>
</dbReference>
<feature type="region of interest" description="Disordered" evidence="1">
    <location>
        <begin position="273"/>
        <end position="350"/>
    </location>
</feature>
<evidence type="ECO:0008006" key="4">
    <source>
        <dbReference type="Google" id="ProtNLM"/>
    </source>
</evidence>
<evidence type="ECO:0000313" key="2">
    <source>
        <dbReference type="EMBL" id="KDN44548.1"/>
    </source>
</evidence>
<feature type="compositionally biased region" description="Polar residues" evidence="1">
    <location>
        <begin position="337"/>
        <end position="346"/>
    </location>
</feature>
<feature type="region of interest" description="Disordered" evidence="1">
    <location>
        <begin position="1"/>
        <end position="25"/>
    </location>
</feature>
<feature type="region of interest" description="Disordered" evidence="1">
    <location>
        <begin position="969"/>
        <end position="993"/>
    </location>
</feature>
<feature type="region of interest" description="Disordered" evidence="1">
    <location>
        <begin position="32"/>
        <end position="51"/>
    </location>
</feature>
<feature type="compositionally biased region" description="Polar residues" evidence="1">
    <location>
        <begin position="99"/>
        <end position="108"/>
    </location>
</feature>
<feature type="region of interest" description="Disordered" evidence="1">
    <location>
        <begin position="592"/>
        <end position="631"/>
    </location>
</feature>
<reference evidence="2 3" key="1">
    <citation type="submission" date="2014-05" db="EMBL/GenBank/DDBJ databases">
        <title>Draft genome sequence of a rare smut relative, Tilletiaria anomala UBC 951.</title>
        <authorList>
            <consortium name="DOE Joint Genome Institute"/>
            <person name="Toome M."/>
            <person name="Kuo A."/>
            <person name="Henrissat B."/>
            <person name="Lipzen A."/>
            <person name="Tritt A."/>
            <person name="Yoshinaga Y."/>
            <person name="Zane M."/>
            <person name="Barry K."/>
            <person name="Grigoriev I.V."/>
            <person name="Spatafora J.W."/>
            <person name="Aimea M.C."/>
        </authorList>
    </citation>
    <scope>NUCLEOTIDE SEQUENCE [LARGE SCALE GENOMIC DNA]</scope>
    <source>
        <strain evidence="2 3">UBC 951</strain>
    </source>
</reference>
<evidence type="ECO:0000313" key="3">
    <source>
        <dbReference type="Proteomes" id="UP000027361"/>
    </source>
</evidence>
<protein>
    <recommendedName>
        <fullName evidence="4">GAF domain-containing protein</fullName>
    </recommendedName>
</protein>
<organism evidence="2 3">
    <name type="scientific">Tilletiaria anomala (strain ATCC 24038 / CBS 436.72 / UBC 951)</name>
    <dbReference type="NCBI Taxonomy" id="1037660"/>
    <lineage>
        <taxon>Eukaryota</taxon>
        <taxon>Fungi</taxon>
        <taxon>Dikarya</taxon>
        <taxon>Basidiomycota</taxon>
        <taxon>Ustilaginomycotina</taxon>
        <taxon>Exobasidiomycetes</taxon>
        <taxon>Georgefischeriales</taxon>
        <taxon>Tilletiariaceae</taxon>
        <taxon>Tilletiaria</taxon>
    </lineage>
</organism>
<feature type="region of interest" description="Disordered" evidence="1">
    <location>
        <begin position="1167"/>
        <end position="1192"/>
    </location>
</feature>
<feature type="region of interest" description="Disordered" evidence="1">
    <location>
        <begin position="1211"/>
        <end position="1309"/>
    </location>
</feature>
<dbReference type="InParanoid" id="A0A066VW83"/>
<keyword evidence="3" id="KW-1185">Reference proteome</keyword>
<comment type="caution">
    <text evidence="2">The sequence shown here is derived from an EMBL/GenBank/DDBJ whole genome shotgun (WGS) entry which is preliminary data.</text>
</comment>
<feature type="compositionally biased region" description="Basic and acidic residues" evidence="1">
    <location>
        <begin position="1"/>
        <end position="12"/>
    </location>
</feature>
<feature type="region of interest" description="Disordered" evidence="1">
    <location>
        <begin position="97"/>
        <end position="197"/>
    </location>
</feature>
<feature type="compositionally biased region" description="Low complexity" evidence="1">
    <location>
        <begin position="521"/>
        <end position="532"/>
    </location>
</feature>
<feature type="region of interest" description="Disordered" evidence="1">
    <location>
        <begin position="551"/>
        <end position="572"/>
    </location>
</feature>